<dbReference type="InterPro" id="IPR008490">
    <property type="entry name" value="Transposase_InsH_N"/>
</dbReference>
<protein>
    <recommendedName>
        <fullName evidence="1">Transposase InsH N-terminal domain-containing protein</fullName>
    </recommendedName>
</protein>
<dbReference type="RefSeq" id="WP_011374878.1">
    <property type="nucleotide sequence ID" value="NZ_CP017568.1"/>
</dbReference>
<evidence type="ECO:0000259" key="1">
    <source>
        <dbReference type="Pfam" id="PF05598"/>
    </source>
</evidence>
<dbReference type="AlphaFoldDB" id="A0AAX0VCG0"/>
<dbReference type="EMBL" id="MKGH01000007">
    <property type="protein sequence ID" value="PKX79585.1"/>
    <property type="molecule type" value="Genomic_DNA"/>
</dbReference>
<gene>
    <name evidence="2" type="ORF">CUR37_02155</name>
</gene>
<name>A0AAX0VCG0_LATSK</name>
<organism evidence="2 3">
    <name type="scientific">Latilactobacillus sakei</name>
    <name type="common">Lactobacillus sakei</name>
    <dbReference type="NCBI Taxonomy" id="1599"/>
    <lineage>
        <taxon>Bacteria</taxon>
        <taxon>Bacillati</taxon>
        <taxon>Bacillota</taxon>
        <taxon>Bacilli</taxon>
        <taxon>Lactobacillales</taxon>
        <taxon>Lactobacillaceae</taxon>
        <taxon>Latilactobacillus</taxon>
    </lineage>
</organism>
<evidence type="ECO:0000313" key="2">
    <source>
        <dbReference type="EMBL" id="PKX79585.1"/>
    </source>
</evidence>
<dbReference type="Proteomes" id="UP000234349">
    <property type="component" value="Unassembled WGS sequence"/>
</dbReference>
<dbReference type="Pfam" id="PF05598">
    <property type="entry name" value="DUF772"/>
    <property type="match status" value="1"/>
</dbReference>
<evidence type="ECO:0000313" key="3">
    <source>
        <dbReference type="Proteomes" id="UP000234349"/>
    </source>
</evidence>
<reference evidence="2 3" key="1">
    <citation type="submission" date="2016-09" db="EMBL/GenBank/DDBJ databases">
        <authorList>
            <person name="Inglin R.C."/>
        </authorList>
    </citation>
    <scope>NUCLEOTIDE SEQUENCE [LARGE SCALE GENOMIC DNA]</scope>
    <source>
        <strain evidence="2 3">RI-517</strain>
    </source>
</reference>
<accession>A0AAX0VCG0</accession>
<sequence>MNDVLTALPGENLLTALEEERGKGRNDYPVHTMWRAFVASFVFQHRSVASLIRELKRNSQLRELCGFHLIFRAHKKASIGFN</sequence>
<proteinExistence type="predicted"/>
<comment type="caution">
    <text evidence="2">The sequence shown here is derived from an EMBL/GenBank/DDBJ whole genome shotgun (WGS) entry which is preliminary data.</text>
</comment>
<feature type="domain" description="Transposase InsH N-terminal" evidence="1">
    <location>
        <begin position="12"/>
        <end position="69"/>
    </location>
</feature>